<keyword evidence="7" id="KW-1185">Reference proteome</keyword>
<dbReference type="InterPro" id="IPR012981">
    <property type="entry name" value="PIH1_N"/>
</dbReference>
<dbReference type="PANTHER" id="PTHR22997:SF0">
    <property type="entry name" value="PIH1 DOMAIN-CONTAINING PROTEIN 1"/>
    <property type="match status" value="1"/>
</dbReference>
<dbReference type="InterPro" id="IPR041442">
    <property type="entry name" value="PIH1D1/2/3_CS-like"/>
</dbReference>
<dbReference type="Proteomes" id="UP000688137">
    <property type="component" value="Unassembled WGS sequence"/>
</dbReference>
<dbReference type="GO" id="GO:0005737">
    <property type="term" value="C:cytoplasm"/>
    <property type="evidence" value="ECO:0007669"/>
    <property type="project" value="TreeGrafter"/>
</dbReference>
<evidence type="ECO:0000313" key="7">
    <source>
        <dbReference type="Proteomes" id="UP000688137"/>
    </source>
</evidence>
<evidence type="ECO:0000259" key="5">
    <source>
        <dbReference type="Pfam" id="PF18201"/>
    </source>
</evidence>
<comment type="similarity">
    <text evidence="1">Belongs to the PIH1 family.</text>
</comment>
<evidence type="ECO:0000256" key="2">
    <source>
        <dbReference type="ARBA" id="ARBA00040540"/>
    </source>
</evidence>
<organism evidence="6 7">
    <name type="scientific">Paramecium primaurelia</name>
    <dbReference type="NCBI Taxonomy" id="5886"/>
    <lineage>
        <taxon>Eukaryota</taxon>
        <taxon>Sar</taxon>
        <taxon>Alveolata</taxon>
        <taxon>Ciliophora</taxon>
        <taxon>Intramacronucleata</taxon>
        <taxon>Oligohymenophorea</taxon>
        <taxon>Peniculida</taxon>
        <taxon>Parameciidae</taxon>
        <taxon>Paramecium</taxon>
    </lineage>
</organism>
<evidence type="ECO:0000259" key="4">
    <source>
        <dbReference type="Pfam" id="PF08190"/>
    </source>
</evidence>
<reference evidence="6" key="1">
    <citation type="submission" date="2021-01" db="EMBL/GenBank/DDBJ databases">
        <authorList>
            <consortium name="Genoscope - CEA"/>
            <person name="William W."/>
        </authorList>
    </citation>
    <scope>NUCLEOTIDE SEQUENCE</scope>
</reference>
<feature type="domain" description="PIH1 N-terminal" evidence="4">
    <location>
        <begin position="64"/>
        <end position="213"/>
    </location>
</feature>
<feature type="region of interest" description="Disordered" evidence="3">
    <location>
        <begin position="367"/>
        <end position="388"/>
    </location>
</feature>
<feature type="compositionally biased region" description="Basic and acidic residues" evidence="3">
    <location>
        <begin position="239"/>
        <end position="251"/>
    </location>
</feature>
<sequence length="401" mass="47008">MFPNQKPDQFDLSQFSDEQIMEFIKSNPELKQKYDQFLFQQKKANIQTNQLKTKPLTDSEYLKLKDIQEYLDQEGGMMIEPTPHFVLKAFDQNGEKVFFNVTAHSVVDAPEEKQLIDYNNEVGIRVPMSVGNIKEDHDVKGDTCKVIDLIINPTVATNLTQDDNLKTFFCQLVQTYVDQKYKLKLQDKFISLKMKYKGKSIQFQRVKGKKPPKVQVIDEKPNQSTPQNNNNDDDEDETEQIRKRQREEFEKQQISSQPPTFVIQEPEWELYLIYPNMEQEYDGDLDFNAIKQYRFQILTPLLITGKAIKLKVDEDQFQMIAGKFYKISLRFPSKINKDSVKALFLTEKRTLWISADVYKQNENLDEGENQQKEEQVNNIQSSSQQSNSNYDLQNNLIFDIV</sequence>
<accession>A0A8S1LUY7</accession>
<dbReference type="AlphaFoldDB" id="A0A8S1LUY7"/>
<dbReference type="OMA" id="EPEWELY"/>
<dbReference type="Pfam" id="PF18201">
    <property type="entry name" value="PIH1_CS"/>
    <property type="match status" value="1"/>
</dbReference>
<protein>
    <recommendedName>
        <fullName evidence="2">PIH1 domain-containing protein 1</fullName>
    </recommendedName>
</protein>
<dbReference type="InterPro" id="IPR050734">
    <property type="entry name" value="PIH1/Kintoun_subfamily"/>
</dbReference>
<dbReference type="PANTHER" id="PTHR22997">
    <property type="entry name" value="PIH1 DOMAIN-CONTAINING PROTEIN 1"/>
    <property type="match status" value="1"/>
</dbReference>
<gene>
    <name evidence="6" type="ORF">PPRIM_AZ9-3.1.T0390071</name>
</gene>
<comment type="caution">
    <text evidence="6">The sequence shown here is derived from an EMBL/GenBank/DDBJ whole genome shotgun (WGS) entry which is preliminary data.</text>
</comment>
<feature type="domain" description="PIH1D1/2/3 CS-like" evidence="5">
    <location>
        <begin position="265"/>
        <end position="357"/>
    </location>
</feature>
<name>A0A8S1LUY7_PARPR</name>
<evidence type="ECO:0000256" key="3">
    <source>
        <dbReference type="SAM" id="MobiDB-lite"/>
    </source>
</evidence>
<evidence type="ECO:0000256" key="1">
    <source>
        <dbReference type="ARBA" id="ARBA00008511"/>
    </source>
</evidence>
<dbReference type="Pfam" id="PF08190">
    <property type="entry name" value="PIH1"/>
    <property type="match status" value="1"/>
</dbReference>
<feature type="region of interest" description="Disordered" evidence="3">
    <location>
        <begin position="205"/>
        <end position="257"/>
    </location>
</feature>
<evidence type="ECO:0000313" key="6">
    <source>
        <dbReference type="EMBL" id="CAD8066404.1"/>
    </source>
</evidence>
<dbReference type="EMBL" id="CAJJDM010000038">
    <property type="protein sequence ID" value="CAD8066404.1"/>
    <property type="molecule type" value="Genomic_DNA"/>
</dbReference>
<feature type="compositionally biased region" description="Low complexity" evidence="3">
    <location>
        <begin position="376"/>
        <end position="388"/>
    </location>
</feature>
<proteinExistence type="inferred from homology"/>